<keyword evidence="4" id="KW-1133">Transmembrane helix</keyword>
<sequence length="184" mass="20252">MKKGLIIVLAIAAVLLIWVFSGYNGLVKLNENADAQWAKVETQYQRRFDLIPNLVNSVKAVLTQEQTVFGELAEARANYAGASTPDQKAAAASQVETSLGRLIAIVESYPQLQSSSNVRDLMTQLEGTENRVSVERTRFNDEIRSYNTAIKTFPTNILALLTGFGERSYFEAASGSENAPQVNF</sequence>
<dbReference type="InterPro" id="IPR023353">
    <property type="entry name" value="LemA-like_dom_sf"/>
</dbReference>
<keyword evidence="5" id="KW-0472">Membrane</keyword>
<comment type="subcellular location">
    <subcellularLocation>
        <location evidence="1">Membrane</location>
        <topology evidence="1">Single-pass membrane protein</topology>
    </subcellularLocation>
</comment>
<gene>
    <name evidence="6" type="ORF">A3D49_02840</name>
</gene>
<comment type="caution">
    <text evidence="6">The sequence shown here is derived from an EMBL/GenBank/DDBJ whole genome shotgun (WGS) entry which is preliminary data.</text>
</comment>
<dbReference type="AlphaFoldDB" id="A0A1G2THS8"/>
<evidence type="ECO:0000313" key="6">
    <source>
        <dbReference type="EMBL" id="OHA96753.1"/>
    </source>
</evidence>
<dbReference type="InterPro" id="IPR007156">
    <property type="entry name" value="MamQ_LemA"/>
</dbReference>
<dbReference type="Proteomes" id="UP000177279">
    <property type="component" value="Unassembled WGS sequence"/>
</dbReference>
<evidence type="ECO:0000256" key="2">
    <source>
        <dbReference type="ARBA" id="ARBA00008854"/>
    </source>
</evidence>
<evidence type="ECO:0000256" key="5">
    <source>
        <dbReference type="ARBA" id="ARBA00023136"/>
    </source>
</evidence>
<dbReference type="PANTHER" id="PTHR34478:SF2">
    <property type="entry name" value="MEMBRANE PROTEIN"/>
    <property type="match status" value="1"/>
</dbReference>
<dbReference type="Pfam" id="PF04011">
    <property type="entry name" value="LemA"/>
    <property type="match status" value="1"/>
</dbReference>
<dbReference type="EMBL" id="MHVS01000004">
    <property type="protein sequence ID" value="OHA96753.1"/>
    <property type="molecule type" value="Genomic_DNA"/>
</dbReference>
<accession>A0A1G2THS8</accession>
<keyword evidence="3" id="KW-0812">Transmembrane</keyword>
<protein>
    <submittedName>
        <fullName evidence="6">LemA family protein</fullName>
    </submittedName>
</protein>
<dbReference type="GO" id="GO:0016020">
    <property type="term" value="C:membrane"/>
    <property type="evidence" value="ECO:0007669"/>
    <property type="project" value="UniProtKB-SubCell"/>
</dbReference>
<name>A0A1G2THS8_9BACT</name>
<comment type="similarity">
    <text evidence="2">Belongs to the LemA family.</text>
</comment>
<dbReference type="Gene3D" id="1.20.1440.20">
    <property type="entry name" value="LemA-like domain"/>
    <property type="match status" value="1"/>
</dbReference>
<dbReference type="SUPFAM" id="SSF140478">
    <property type="entry name" value="LemA-like"/>
    <property type="match status" value="1"/>
</dbReference>
<evidence type="ECO:0000256" key="3">
    <source>
        <dbReference type="ARBA" id="ARBA00022692"/>
    </source>
</evidence>
<reference evidence="6 7" key="1">
    <citation type="journal article" date="2016" name="Nat. Commun.">
        <title>Thousands of microbial genomes shed light on interconnected biogeochemical processes in an aquifer system.</title>
        <authorList>
            <person name="Anantharaman K."/>
            <person name="Brown C.T."/>
            <person name="Hug L.A."/>
            <person name="Sharon I."/>
            <person name="Castelle C.J."/>
            <person name="Probst A.J."/>
            <person name="Thomas B.C."/>
            <person name="Singh A."/>
            <person name="Wilkins M.J."/>
            <person name="Karaoz U."/>
            <person name="Brodie E.L."/>
            <person name="Williams K.H."/>
            <person name="Hubbard S.S."/>
            <person name="Banfield J.F."/>
        </authorList>
    </citation>
    <scope>NUCLEOTIDE SEQUENCE [LARGE SCALE GENOMIC DNA]</scope>
</reference>
<organism evidence="6 7">
    <name type="scientific">Candidatus Zambryskibacteria bacterium RIFCSPHIGHO2_02_FULL_43_37</name>
    <dbReference type="NCBI Taxonomy" id="1802749"/>
    <lineage>
        <taxon>Bacteria</taxon>
        <taxon>Candidatus Zambryskiibacteriota</taxon>
    </lineage>
</organism>
<evidence type="ECO:0000256" key="4">
    <source>
        <dbReference type="ARBA" id="ARBA00022989"/>
    </source>
</evidence>
<evidence type="ECO:0000256" key="1">
    <source>
        <dbReference type="ARBA" id="ARBA00004167"/>
    </source>
</evidence>
<dbReference type="PANTHER" id="PTHR34478">
    <property type="entry name" value="PROTEIN LEMA"/>
    <property type="match status" value="1"/>
</dbReference>
<proteinExistence type="inferred from homology"/>
<evidence type="ECO:0000313" key="7">
    <source>
        <dbReference type="Proteomes" id="UP000177279"/>
    </source>
</evidence>